<reference evidence="4" key="2">
    <citation type="submission" date="2022-06" db="UniProtKB">
        <authorList>
            <consortium name="EnsemblMetazoa"/>
        </authorList>
    </citation>
    <scope>IDENTIFICATION</scope>
    <source>
        <strain evidence="4">PS312</strain>
    </source>
</reference>
<dbReference type="PRINTS" id="PR00625">
    <property type="entry name" value="JDOMAIN"/>
</dbReference>
<name>A0A8R1UAT0_PRIPA</name>
<organism evidence="4 5">
    <name type="scientific">Pristionchus pacificus</name>
    <name type="common">Parasitic nematode worm</name>
    <dbReference type="NCBI Taxonomy" id="54126"/>
    <lineage>
        <taxon>Eukaryota</taxon>
        <taxon>Metazoa</taxon>
        <taxon>Ecdysozoa</taxon>
        <taxon>Nematoda</taxon>
        <taxon>Chromadorea</taxon>
        <taxon>Rhabditida</taxon>
        <taxon>Rhabditina</taxon>
        <taxon>Diplogasteromorpha</taxon>
        <taxon>Diplogasteroidea</taxon>
        <taxon>Neodiplogasteridae</taxon>
        <taxon>Pristionchus</taxon>
    </lineage>
</organism>
<evidence type="ECO:0000259" key="3">
    <source>
        <dbReference type="PROSITE" id="PS50076"/>
    </source>
</evidence>
<gene>
    <name evidence="4" type="primary">WBGene00106145</name>
</gene>
<accession>A0A8R1UAT0</accession>
<evidence type="ECO:0000313" key="4">
    <source>
        <dbReference type="EnsemblMetazoa" id="PPA16591.1"/>
    </source>
</evidence>
<feature type="domain" description="J" evidence="3">
    <location>
        <begin position="30"/>
        <end position="96"/>
    </location>
</feature>
<keyword evidence="1" id="KW-0175">Coiled coil</keyword>
<dbReference type="AlphaFoldDB" id="A0A8R1UAT0"/>
<dbReference type="OrthoDB" id="376357at2759"/>
<protein>
    <recommendedName>
        <fullName evidence="3">J domain-containing protein</fullName>
    </recommendedName>
</protein>
<dbReference type="GO" id="GO:0007005">
    <property type="term" value="P:mitochondrion organization"/>
    <property type="evidence" value="ECO:0000318"/>
    <property type="project" value="GO_Central"/>
</dbReference>
<dbReference type="InterPro" id="IPR001623">
    <property type="entry name" value="DnaJ_domain"/>
</dbReference>
<keyword evidence="2" id="KW-1133">Transmembrane helix</keyword>
<evidence type="ECO:0000256" key="1">
    <source>
        <dbReference type="SAM" id="Coils"/>
    </source>
</evidence>
<dbReference type="SMART" id="SM00271">
    <property type="entry name" value="DnaJ"/>
    <property type="match status" value="1"/>
</dbReference>
<dbReference type="Gene3D" id="1.10.287.110">
    <property type="entry name" value="DnaJ domain"/>
    <property type="match status" value="1"/>
</dbReference>
<proteinExistence type="predicted"/>
<dbReference type="Pfam" id="PF00226">
    <property type="entry name" value="DnaJ"/>
    <property type="match status" value="1"/>
</dbReference>
<reference evidence="5" key="1">
    <citation type="journal article" date="2008" name="Nat. Genet.">
        <title>The Pristionchus pacificus genome provides a unique perspective on nematode lifestyle and parasitism.</title>
        <authorList>
            <person name="Dieterich C."/>
            <person name="Clifton S.W."/>
            <person name="Schuster L.N."/>
            <person name="Chinwalla A."/>
            <person name="Delehaunty K."/>
            <person name="Dinkelacker I."/>
            <person name="Fulton L."/>
            <person name="Fulton R."/>
            <person name="Godfrey J."/>
            <person name="Minx P."/>
            <person name="Mitreva M."/>
            <person name="Roeseler W."/>
            <person name="Tian H."/>
            <person name="Witte H."/>
            <person name="Yang S.P."/>
            <person name="Wilson R.K."/>
            <person name="Sommer R.J."/>
        </authorList>
    </citation>
    <scope>NUCLEOTIDE SEQUENCE [LARGE SCALE GENOMIC DNA]</scope>
    <source>
        <strain evidence="5">PS312</strain>
    </source>
</reference>
<dbReference type="InterPro" id="IPR051938">
    <property type="entry name" value="Apopto_cytoskel_mod"/>
</dbReference>
<feature type="coiled-coil region" evidence="1">
    <location>
        <begin position="171"/>
        <end position="202"/>
    </location>
</feature>
<dbReference type="EnsemblMetazoa" id="PPA16591.1">
    <property type="protein sequence ID" value="PPA16591.1"/>
    <property type="gene ID" value="WBGene00106145"/>
</dbReference>
<dbReference type="InterPro" id="IPR036869">
    <property type="entry name" value="J_dom_sf"/>
</dbReference>
<sequence>MRVLSLSRIKSMGGILICPSRASSSSAYINHYEILGVKPTATLKEIKTAYYSLSKKHHPDTNPDRKDEAAKMFTQVAESYEILSSEDKRKAYDLTRRPMGTRRASSAHPVRGFTDLDIDYKNFEAFQKNARRRQQRRDQFVYEWPDEFSQGDRPFRRPREFRSVFDEATERVSAHKDSRTVQREMEELRREMEREQERIARRYPMPTFEEMKNAKRRKDMEEQRKYTAGLLSAMTIGAFLYLLIRT</sequence>
<keyword evidence="2" id="KW-0472">Membrane</keyword>
<evidence type="ECO:0000256" key="2">
    <source>
        <dbReference type="SAM" id="Phobius"/>
    </source>
</evidence>
<dbReference type="GO" id="GO:0005739">
    <property type="term" value="C:mitochondrion"/>
    <property type="evidence" value="ECO:0000318"/>
    <property type="project" value="GO_Central"/>
</dbReference>
<dbReference type="CDD" id="cd06257">
    <property type="entry name" value="DnaJ"/>
    <property type="match status" value="1"/>
</dbReference>
<feature type="transmembrane region" description="Helical" evidence="2">
    <location>
        <begin position="226"/>
        <end position="244"/>
    </location>
</feature>
<evidence type="ECO:0000313" key="5">
    <source>
        <dbReference type="Proteomes" id="UP000005239"/>
    </source>
</evidence>
<dbReference type="Proteomes" id="UP000005239">
    <property type="component" value="Unassembled WGS sequence"/>
</dbReference>
<dbReference type="FunFam" id="1.10.287.110:FF:000221">
    <property type="entry name" value="Protein CBR-DNJ-18"/>
    <property type="match status" value="1"/>
</dbReference>
<dbReference type="PROSITE" id="PS50076">
    <property type="entry name" value="DNAJ_2"/>
    <property type="match status" value="1"/>
</dbReference>
<dbReference type="PANTHER" id="PTHR44145:SF4">
    <property type="entry name" value="J DOMAIN-CONTAINING PROTEIN"/>
    <property type="match status" value="1"/>
</dbReference>
<keyword evidence="2" id="KW-0812">Transmembrane</keyword>
<dbReference type="PANTHER" id="PTHR44145">
    <property type="entry name" value="DNAJ HOMOLOG SUBFAMILY A MEMBER 3, MITOCHONDRIAL"/>
    <property type="match status" value="1"/>
</dbReference>
<keyword evidence="5" id="KW-1185">Reference proteome</keyword>
<dbReference type="SUPFAM" id="SSF46565">
    <property type="entry name" value="Chaperone J-domain"/>
    <property type="match status" value="1"/>
</dbReference>